<protein>
    <submittedName>
        <fullName evidence="1">Uncharacterized protein</fullName>
    </submittedName>
</protein>
<dbReference type="Pfam" id="PF07963">
    <property type="entry name" value="N_methyl"/>
    <property type="match status" value="1"/>
</dbReference>
<dbReference type="PANTHER" id="PTHR30093">
    <property type="entry name" value="GENERAL SECRETION PATHWAY PROTEIN G"/>
    <property type="match status" value="1"/>
</dbReference>
<name>A0A0F9W6K7_9ZZZZ</name>
<comment type="caution">
    <text evidence="1">The sequence shown here is derived from an EMBL/GenBank/DDBJ whole genome shotgun (WGS) entry which is preliminary data.</text>
</comment>
<dbReference type="SUPFAM" id="SSF54523">
    <property type="entry name" value="Pili subunits"/>
    <property type="match status" value="1"/>
</dbReference>
<evidence type="ECO:0000313" key="1">
    <source>
        <dbReference type="EMBL" id="KKN81286.1"/>
    </source>
</evidence>
<sequence>MPVLRRRDSRANTGFSLTELLIVLAVLSLLLSLVVPAASRLAALSRRAQCAANLSHIAKAYFTRKGHDQISTDPPFSVLSEWYLQLIPFLAANDLALACPEDDDPAAALPDIKMLVRGMSLNPFSTNPIWNEVSGAEMPGAYRIWKVSQEQYSALQGTIGEGRNIQAKLPQYDPGDNPEKYYFLFEDAGDWDYEDVVMEVEENHGTNKLKIKLHFGYTVFSYTMTGPNDFEIDLGTNGSGQPGSFVFNMVGKLSYGMNWRADDIYSGTHRILALDYEDYLAFTGASQTEHWETFKAPRHLGECNVAFADGAVESMRLDEIDPTVIENRLKYWSPPHATE</sequence>
<dbReference type="InterPro" id="IPR012902">
    <property type="entry name" value="N_methyl_site"/>
</dbReference>
<accession>A0A0F9W6K7</accession>
<dbReference type="InterPro" id="IPR045584">
    <property type="entry name" value="Pilin-like"/>
</dbReference>
<organism evidence="1">
    <name type="scientific">marine sediment metagenome</name>
    <dbReference type="NCBI Taxonomy" id="412755"/>
    <lineage>
        <taxon>unclassified sequences</taxon>
        <taxon>metagenomes</taxon>
        <taxon>ecological metagenomes</taxon>
    </lineage>
</organism>
<reference evidence="1" key="1">
    <citation type="journal article" date="2015" name="Nature">
        <title>Complex archaea that bridge the gap between prokaryotes and eukaryotes.</title>
        <authorList>
            <person name="Spang A."/>
            <person name="Saw J.H."/>
            <person name="Jorgensen S.L."/>
            <person name="Zaremba-Niedzwiedzka K."/>
            <person name="Martijn J."/>
            <person name="Lind A.E."/>
            <person name="van Eijk R."/>
            <person name="Schleper C."/>
            <person name="Guy L."/>
            <person name="Ettema T.J."/>
        </authorList>
    </citation>
    <scope>NUCLEOTIDE SEQUENCE</scope>
</reference>
<dbReference type="Gene3D" id="3.30.700.10">
    <property type="entry name" value="Glycoprotein, Type 4 Pilin"/>
    <property type="match status" value="1"/>
</dbReference>
<proteinExistence type="predicted"/>
<gene>
    <name evidence="1" type="ORF">LCGC14_0321230</name>
</gene>
<dbReference type="NCBIfam" id="TIGR02532">
    <property type="entry name" value="IV_pilin_GFxxxE"/>
    <property type="match status" value="1"/>
</dbReference>
<dbReference type="AlphaFoldDB" id="A0A0F9W6K7"/>
<dbReference type="EMBL" id="LAZR01000217">
    <property type="protein sequence ID" value="KKN81286.1"/>
    <property type="molecule type" value="Genomic_DNA"/>
</dbReference>